<comment type="caution">
    <text evidence="2">The sequence shown here is derived from an EMBL/GenBank/DDBJ whole genome shotgun (WGS) entry which is preliminary data.</text>
</comment>
<organism evidence="2 3">
    <name type="scientific">Johnsonella ignava ATCC 51276</name>
    <dbReference type="NCBI Taxonomy" id="679200"/>
    <lineage>
        <taxon>Bacteria</taxon>
        <taxon>Bacillati</taxon>
        <taxon>Bacillota</taxon>
        <taxon>Clostridia</taxon>
        <taxon>Lachnospirales</taxon>
        <taxon>Lachnospiraceae</taxon>
        <taxon>Johnsonella</taxon>
    </lineage>
</organism>
<dbReference type="EMBL" id="ACZL01000011">
    <property type="protein sequence ID" value="EHI56305.1"/>
    <property type="molecule type" value="Genomic_DNA"/>
</dbReference>
<feature type="region of interest" description="Disordered" evidence="1">
    <location>
        <begin position="78"/>
        <end position="99"/>
    </location>
</feature>
<accession>G5GG95</accession>
<evidence type="ECO:0008006" key="4">
    <source>
        <dbReference type="Google" id="ProtNLM"/>
    </source>
</evidence>
<protein>
    <recommendedName>
        <fullName evidence="4">Glutaredoxin domain-containing protein</fullName>
    </recommendedName>
</protein>
<proteinExistence type="predicted"/>
<evidence type="ECO:0000256" key="1">
    <source>
        <dbReference type="SAM" id="MobiDB-lite"/>
    </source>
</evidence>
<reference evidence="2 3" key="1">
    <citation type="submission" date="2011-08" db="EMBL/GenBank/DDBJ databases">
        <title>The Genome Sequence of Johnsonella ignava ATCC 51276.</title>
        <authorList>
            <consortium name="The Broad Institute Genome Sequencing Platform"/>
            <person name="Earl A."/>
            <person name="Ward D."/>
            <person name="Feldgarden M."/>
            <person name="Gevers D."/>
            <person name="Izard J."/>
            <person name="Blanton J.M."/>
            <person name="Baranova O.V."/>
            <person name="Dewhirst F.E."/>
            <person name="Young S.K."/>
            <person name="Zeng Q."/>
            <person name="Gargeya S."/>
            <person name="Fitzgerald M."/>
            <person name="Haas B."/>
            <person name="Abouelleil A."/>
            <person name="Alvarado L."/>
            <person name="Arachchi H.M."/>
            <person name="Berlin A."/>
            <person name="Brown A."/>
            <person name="Chapman S.B."/>
            <person name="Chen Z."/>
            <person name="Dunbar C."/>
            <person name="Freedman E."/>
            <person name="Gearin G."/>
            <person name="Gellesch M."/>
            <person name="Goldberg J."/>
            <person name="Griggs A."/>
            <person name="Gujja S."/>
            <person name="Heiman D."/>
            <person name="Howarth C."/>
            <person name="Larson L."/>
            <person name="Lui A."/>
            <person name="MacDonald P.J.P."/>
            <person name="Montmayeur A."/>
            <person name="Murphy C."/>
            <person name="Neiman D."/>
            <person name="Pearson M."/>
            <person name="Priest M."/>
            <person name="Roberts A."/>
            <person name="Saif S."/>
            <person name="Shea T."/>
            <person name="Shenoy N."/>
            <person name="Sisk P."/>
            <person name="Stolte C."/>
            <person name="Sykes S."/>
            <person name="Wortman J."/>
            <person name="Nusbaum C."/>
            <person name="Birren B."/>
        </authorList>
    </citation>
    <scope>NUCLEOTIDE SEQUENCE [LARGE SCALE GENOMIC DNA]</scope>
    <source>
        <strain evidence="2 3">ATCC 51276</strain>
    </source>
</reference>
<dbReference type="PATRIC" id="fig|679200.3.peg.619"/>
<evidence type="ECO:0000313" key="2">
    <source>
        <dbReference type="EMBL" id="EHI56305.1"/>
    </source>
</evidence>
<dbReference type="OrthoDB" id="5679012at2"/>
<dbReference type="Gene3D" id="3.40.30.10">
    <property type="entry name" value="Glutaredoxin"/>
    <property type="match status" value="1"/>
</dbReference>
<dbReference type="HOGENOM" id="CLU_159829_2_0_9"/>
<gene>
    <name evidence="2" type="ORF">HMPREF9333_00585</name>
</gene>
<evidence type="ECO:0000313" key="3">
    <source>
        <dbReference type="Proteomes" id="UP000003011"/>
    </source>
</evidence>
<dbReference type="Proteomes" id="UP000003011">
    <property type="component" value="Unassembled WGS sequence"/>
</dbReference>
<dbReference type="RefSeq" id="WP_005539715.1">
    <property type="nucleotide sequence ID" value="NZ_JH378830.1"/>
</dbReference>
<dbReference type="STRING" id="679200.HMPREF9333_00585"/>
<dbReference type="AlphaFoldDB" id="G5GG95"/>
<dbReference type="eggNOG" id="COG4545">
    <property type="taxonomic scope" value="Bacteria"/>
</dbReference>
<name>G5GG95_9FIRM</name>
<keyword evidence="3" id="KW-1185">Reference proteome</keyword>
<sequence>MITIYSMKTCPDCIYLYDQIKDNDKFKVIDIGEHVKNLKEFLRIRDKSSVFDDAKLNGYAGLPCFVLEDGSVTLKPEDVGLNSRPQQDAKSCSIDKKGC</sequence>